<name>D7UZY4_LISGR</name>
<comment type="subcellular location">
    <subcellularLocation>
        <location evidence="1">Cell membrane</location>
        <topology evidence="1">Multi-pass membrane protein</topology>
    </subcellularLocation>
</comment>
<dbReference type="STRING" id="525367.HMPREF0556_11664"/>
<dbReference type="EMBL" id="ACCR02000005">
    <property type="protein sequence ID" value="EFI82979.1"/>
    <property type="molecule type" value="Genomic_DNA"/>
</dbReference>
<comment type="caution">
    <text evidence="9">The sequence shown here is derived from an EMBL/GenBank/DDBJ whole genome shotgun (WGS) entry which is preliminary data.</text>
</comment>
<dbReference type="GO" id="GO:0022857">
    <property type="term" value="F:transmembrane transporter activity"/>
    <property type="evidence" value="ECO:0007669"/>
    <property type="project" value="InterPro"/>
</dbReference>
<feature type="transmembrane region" description="Helical" evidence="7">
    <location>
        <begin position="314"/>
        <end position="337"/>
    </location>
</feature>
<dbReference type="HOGENOM" id="CLU_001265_61_2_9"/>
<dbReference type="PANTHER" id="PTHR43124:SF8">
    <property type="entry name" value="INNER MEMBRANE TRANSPORT PROTEIN YDHP"/>
    <property type="match status" value="1"/>
</dbReference>
<keyword evidence="2" id="KW-0813">Transport</keyword>
<dbReference type="Pfam" id="PF07690">
    <property type="entry name" value="MFS_1"/>
    <property type="match status" value="1"/>
</dbReference>
<feature type="transmembrane region" description="Helical" evidence="7">
    <location>
        <begin position="121"/>
        <end position="143"/>
    </location>
</feature>
<feature type="transmembrane region" description="Helical" evidence="7">
    <location>
        <begin position="178"/>
        <end position="201"/>
    </location>
</feature>
<keyword evidence="5 7" id="KW-1133">Transmembrane helix</keyword>
<protein>
    <submittedName>
        <fullName evidence="9">Transporter, major facilitator family protein</fullName>
    </submittedName>
</protein>
<keyword evidence="3" id="KW-1003">Cell membrane</keyword>
<evidence type="ECO:0000313" key="9">
    <source>
        <dbReference type="EMBL" id="EFI82979.1"/>
    </source>
</evidence>
<gene>
    <name evidence="9" type="ORF">HMPREF0556_11664</name>
</gene>
<dbReference type="InterPro" id="IPR020846">
    <property type="entry name" value="MFS_dom"/>
</dbReference>
<evidence type="ECO:0000256" key="7">
    <source>
        <dbReference type="SAM" id="Phobius"/>
    </source>
</evidence>
<feature type="transmembrane region" description="Helical" evidence="7">
    <location>
        <begin position="257"/>
        <end position="277"/>
    </location>
</feature>
<dbReference type="eggNOG" id="COG2814">
    <property type="taxonomic scope" value="Bacteria"/>
</dbReference>
<evidence type="ECO:0000256" key="2">
    <source>
        <dbReference type="ARBA" id="ARBA00022448"/>
    </source>
</evidence>
<evidence type="ECO:0000256" key="3">
    <source>
        <dbReference type="ARBA" id="ARBA00022475"/>
    </source>
</evidence>
<dbReference type="Proteomes" id="UP000010119">
    <property type="component" value="Unassembled WGS sequence"/>
</dbReference>
<evidence type="ECO:0000256" key="5">
    <source>
        <dbReference type="ARBA" id="ARBA00022989"/>
    </source>
</evidence>
<keyword evidence="4 7" id="KW-0812">Transmembrane</keyword>
<feature type="domain" description="Major facilitator superfamily (MFS) profile" evidence="8">
    <location>
        <begin position="26"/>
        <end position="407"/>
    </location>
</feature>
<feature type="transmembrane region" description="Helical" evidence="7">
    <location>
        <begin position="289"/>
        <end position="308"/>
    </location>
</feature>
<evidence type="ECO:0000259" key="8">
    <source>
        <dbReference type="PROSITE" id="PS50850"/>
    </source>
</evidence>
<feature type="transmembrane region" description="Helical" evidence="7">
    <location>
        <begin position="222"/>
        <end position="245"/>
    </location>
</feature>
<keyword evidence="6 7" id="KW-0472">Membrane</keyword>
<evidence type="ECO:0000256" key="4">
    <source>
        <dbReference type="ARBA" id="ARBA00022692"/>
    </source>
</evidence>
<keyword evidence="10" id="KW-1185">Reference proteome</keyword>
<dbReference type="AlphaFoldDB" id="D7UZY4"/>
<feature type="transmembrane region" description="Helical" evidence="7">
    <location>
        <begin position="349"/>
        <end position="369"/>
    </location>
</feature>
<evidence type="ECO:0000256" key="6">
    <source>
        <dbReference type="ARBA" id="ARBA00023136"/>
    </source>
</evidence>
<organism evidence="9 10">
    <name type="scientific">Listeria grayi DSM 20601</name>
    <dbReference type="NCBI Taxonomy" id="525367"/>
    <lineage>
        <taxon>Bacteria</taxon>
        <taxon>Bacillati</taxon>
        <taxon>Bacillota</taxon>
        <taxon>Bacilli</taxon>
        <taxon>Bacillales</taxon>
        <taxon>Listeriaceae</taxon>
        <taxon>Listeria</taxon>
    </lineage>
</organism>
<feature type="transmembrane region" description="Helical" evidence="7">
    <location>
        <begin position="92"/>
        <end position="115"/>
    </location>
</feature>
<dbReference type="PANTHER" id="PTHR43124">
    <property type="entry name" value="PURINE EFFLUX PUMP PBUE"/>
    <property type="match status" value="1"/>
</dbReference>
<dbReference type="Gene3D" id="1.20.1250.20">
    <property type="entry name" value="MFS general substrate transporter like domains"/>
    <property type="match status" value="2"/>
</dbReference>
<dbReference type="InterPro" id="IPR050189">
    <property type="entry name" value="MFS_Efflux_Transporters"/>
</dbReference>
<evidence type="ECO:0000256" key="1">
    <source>
        <dbReference type="ARBA" id="ARBA00004651"/>
    </source>
</evidence>
<dbReference type="GO" id="GO:0005886">
    <property type="term" value="C:plasma membrane"/>
    <property type="evidence" value="ECO:0007669"/>
    <property type="project" value="UniProtKB-SubCell"/>
</dbReference>
<reference evidence="9" key="1">
    <citation type="submission" date="2010-06" db="EMBL/GenBank/DDBJ databases">
        <authorList>
            <person name="Muzny D."/>
            <person name="Qin X."/>
            <person name="Buhay C."/>
            <person name="Dugan-Rocha S."/>
            <person name="Ding Y."/>
            <person name="Chen G."/>
            <person name="Hawes A."/>
            <person name="Holder M."/>
            <person name="Jhangiani S."/>
            <person name="Johnson A."/>
            <person name="Khan Z."/>
            <person name="Li Z."/>
            <person name="Liu W."/>
            <person name="Liu X."/>
            <person name="Perez L."/>
            <person name="Shen H."/>
            <person name="Wang Q."/>
            <person name="Watt J."/>
            <person name="Xi L."/>
            <person name="Xin Y."/>
            <person name="Zhou J."/>
            <person name="Deng J."/>
            <person name="Jiang H."/>
            <person name="Liu Y."/>
            <person name="Qu J."/>
            <person name="Song X.-Z."/>
            <person name="Zhang L."/>
            <person name="Villasana D."/>
            <person name="Johnson A."/>
            <person name="Liu J."/>
            <person name="Liyanage D."/>
            <person name="Lorensuhewa L."/>
            <person name="Robinson T."/>
            <person name="Song A."/>
            <person name="Song B.-B."/>
            <person name="Dinh H."/>
            <person name="Thornton R."/>
            <person name="Coyle M."/>
            <person name="Francisco L."/>
            <person name="Jackson L."/>
            <person name="Javaid M."/>
            <person name="Korchina V."/>
            <person name="Kovar C."/>
            <person name="Mata R."/>
            <person name="Mathew T."/>
            <person name="Ngo R."/>
            <person name="Nguyen L."/>
            <person name="Nguyen N."/>
            <person name="Okwuonu G."/>
            <person name="Ongeri F."/>
            <person name="Pham C."/>
            <person name="Simmons D."/>
            <person name="Wilczek-Boney K."/>
            <person name="Hale W."/>
            <person name="Jakkamsetti A."/>
            <person name="Pham P."/>
            <person name="Ruth R."/>
            <person name="San Lucas F."/>
            <person name="Warren J."/>
            <person name="Zhang J."/>
            <person name="Zhao Z."/>
            <person name="Zhou C."/>
            <person name="Zhu D."/>
            <person name="Lee S."/>
            <person name="Bess C."/>
            <person name="Blankenburg K."/>
            <person name="Forbes L."/>
            <person name="Fu Q."/>
            <person name="Gubbala S."/>
            <person name="Hirani K."/>
            <person name="Jayaseelan J.C."/>
            <person name="Lara F."/>
            <person name="Munidasa M."/>
            <person name="Palculict T."/>
            <person name="Patil S."/>
            <person name="Pu L.-L."/>
            <person name="Saada N."/>
            <person name="Tang L."/>
            <person name="Weissenberger G."/>
            <person name="Zhu Y."/>
            <person name="Hemphill L."/>
            <person name="Shang Y."/>
            <person name="Youmans B."/>
            <person name="Ayvaz T."/>
            <person name="Ross M."/>
            <person name="Santibanez J."/>
            <person name="Aqrawi P."/>
            <person name="Gross S."/>
            <person name="Joshi V."/>
            <person name="Fowler G."/>
            <person name="Nazareth L."/>
            <person name="Reid J."/>
            <person name="Worley K."/>
            <person name="Petrosino J."/>
            <person name="Highlander S."/>
            <person name="Gibbs R."/>
        </authorList>
    </citation>
    <scope>NUCLEOTIDE SEQUENCE [LARGE SCALE GENOMIC DNA]</scope>
    <source>
        <strain evidence="9">DSM 20601</strain>
    </source>
</reference>
<dbReference type="SUPFAM" id="SSF103473">
    <property type="entry name" value="MFS general substrate transporter"/>
    <property type="match status" value="1"/>
</dbReference>
<dbReference type="InterPro" id="IPR036259">
    <property type="entry name" value="MFS_trans_sf"/>
</dbReference>
<dbReference type="PROSITE" id="PS50850">
    <property type="entry name" value="MFS"/>
    <property type="match status" value="1"/>
</dbReference>
<sequence length="416" mass="43823">MILYIVNKIKGEMKMNTETKINPSLTLLALAISAFGIGSTEFISVGLLPMIVNDMGVSLSNASLTVSLYAVGVMIGAPVLTVLTSKLSRKNVLLIVMLLFIVGNLIAAAAPAFTLLLTGRIISALAHGVFMSIASVIAADVVAPNKRASAIAIMFTGLTVATVTGVPLGTFIGQITNWRMSFVFIAAIGIIALISNLFLVPGNLSKGAAISLRDVGKVLANFRLLLVLIITALGYGGTFVVYTYVSPILSEFMHYSASTIVILLVLYGIAVAIGNTLGGNLANNNPLRALLYMFAALALSILGIYIFLHSQVMGLIMVLIMGLFAFMNVPGLQLYAVQLAEKYVPSTTAMASALNISAFNIGIAIGSYLGGQVTSHLGLEYTPIFGFFMVLSAVVITGIWLVVGKNKARKSFAVSN</sequence>
<feature type="transmembrane region" description="Helical" evidence="7">
    <location>
        <begin position="381"/>
        <end position="403"/>
    </location>
</feature>
<dbReference type="CDD" id="cd17324">
    <property type="entry name" value="MFS_NepI_like"/>
    <property type="match status" value="1"/>
</dbReference>
<feature type="transmembrane region" description="Helical" evidence="7">
    <location>
        <begin position="66"/>
        <end position="85"/>
    </location>
</feature>
<feature type="transmembrane region" description="Helical" evidence="7">
    <location>
        <begin position="150"/>
        <end position="172"/>
    </location>
</feature>
<accession>D7UZY4</accession>
<dbReference type="InterPro" id="IPR011701">
    <property type="entry name" value="MFS"/>
</dbReference>
<evidence type="ECO:0000313" key="10">
    <source>
        <dbReference type="Proteomes" id="UP000010119"/>
    </source>
</evidence>
<proteinExistence type="predicted"/>